<evidence type="ECO:0000256" key="1">
    <source>
        <dbReference type="ARBA" id="ARBA00022801"/>
    </source>
</evidence>
<keyword evidence="1" id="KW-0378">Hydrolase</keyword>
<evidence type="ECO:0000259" key="2">
    <source>
        <dbReference type="PROSITE" id="PS51462"/>
    </source>
</evidence>
<organism evidence="3 4">
    <name type="scientific">Mobilitalea sibirica</name>
    <dbReference type="NCBI Taxonomy" id="1462919"/>
    <lineage>
        <taxon>Bacteria</taxon>
        <taxon>Bacillati</taxon>
        <taxon>Bacillota</taxon>
        <taxon>Clostridia</taxon>
        <taxon>Lachnospirales</taxon>
        <taxon>Lachnospiraceae</taxon>
        <taxon>Mobilitalea</taxon>
    </lineage>
</organism>
<dbReference type="PANTHER" id="PTHR10885">
    <property type="entry name" value="ISOPENTENYL-DIPHOSPHATE DELTA-ISOMERASE"/>
    <property type="match status" value="1"/>
</dbReference>
<evidence type="ECO:0000313" key="4">
    <source>
        <dbReference type="Proteomes" id="UP000623269"/>
    </source>
</evidence>
<dbReference type="AlphaFoldDB" id="A0A8J7H8U8"/>
<keyword evidence="4" id="KW-1185">Reference proteome</keyword>
<dbReference type="CDD" id="cd04693">
    <property type="entry name" value="NUDIX_Hydrolase"/>
    <property type="match status" value="1"/>
</dbReference>
<dbReference type="EMBL" id="JAEAGR010000005">
    <property type="protein sequence ID" value="MBH1940550.1"/>
    <property type="molecule type" value="Genomic_DNA"/>
</dbReference>
<dbReference type="PROSITE" id="PS51462">
    <property type="entry name" value="NUDIX"/>
    <property type="match status" value="1"/>
</dbReference>
<reference evidence="3" key="1">
    <citation type="submission" date="2020-12" db="EMBL/GenBank/DDBJ databases">
        <title>M. sibirica DSM 26468T genome.</title>
        <authorList>
            <person name="Thieme N."/>
            <person name="Rettenmaier R."/>
            <person name="Zverlov V."/>
            <person name="Liebl W."/>
        </authorList>
    </citation>
    <scope>NUCLEOTIDE SEQUENCE</scope>
    <source>
        <strain evidence="3">DSM 26468</strain>
    </source>
</reference>
<comment type="caution">
    <text evidence="3">The sequence shown here is derived from an EMBL/GenBank/DDBJ whole genome shotgun (WGS) entry which is preliminary data.</text>
</comment>
<gene>
    <name evidence="3" type="ORF">I5677_06590</name>
</gene>
<dbReference type="InterPro" id="IPR020084">
    <property type="entry name" value="NUDIX_hydrolase_CS"/>
</dbReference>
<sequence length="165" mass="19146">MEIWDIYDDCFMKTGRTHERGKPLAKGDYHLVVHIYPINKKGEILIQKRAETISWKPGIWAATGGSAIAGEDAWTACQRELLEELGIKATKENSTLAFMYKRLDHFSTVWLVKTDIEIKDLKLQKSEVADAKWVTQKQLRKMIADGVFFEYSYLDFLFKLIKLEK</sequence>
<dbReference type="InterPro" id="IPR015797">
    <property type="entry name" value="NUDIX_hydrolase-like_dom_sf"/>
</dbReference>
<dbReference type="PROSITE" id="PS00893">
    <property type="entry name" value="NUDIX_BOX"/>
    <property type="match status" value="1"/>
</dbReference>
<dbReference type="Pfam" id="PF00293">
    <property type="entry name" value="NUDIX"/>
    <property type="match status" value="1"/>
</dbReference>
<protein>
    <submittedName>
        <fullName evidence="3">NUDIX domain-containing protein</fullName>
    </submittedName>
</protein>
<dbReference type="PANTHER" id="PTHR10885:SF0">
    <property type="entry name" value="ISOPENTENYL-DIPHOSPHATE DELTA-ISOMERASE"/>
    <property type="match status" value="1"/>
</dbReference>
<evidence type="ECO:0000313" key="3">
    <source>
        <dbReference type="EMBL" id="MBH1940550.1"/>
    </source>
</evidence>
<dbReference type="Gene3D" id="3.90.79.10">
    <property type="entry name" value="Nucleoside Triphosphate Pyrophosphohydrolase"/>
    <property type="match status" value="1"/>
</dbReference>
<feature type="domain" description="Nudix hydrolase" evidence="2">
    <location>
        <begin position="28"/>
        <end position="156"/>
    </location>
</feature>
<dbReference type="GO" id="GO:0016787">
    <property type="term" value="F:hydrolase activity"/>
    <property type="evidence" value="ECO:0007669"/>
    <property type="project" value="UniProtKB-KW"/>
</dbReference>
<dbReference type="SUPFAM" id="SSF55811">
    <property type="entry name" value="Nudix"/>
    <property type="match status" value="1"/>
</dbReference>
<dbReference type="InterPro" id="IPR000086">
    <property type="entry name" value="NUDIX_hydrolase_dom"/>
</dbReference>
<dbReference type="Proteomes" id="UP000623269">
    <property type="component" value="Unassembled WGS sequence"/>
</dbReference>
<dbReference type="RefSeq" id="WP_197660773.1">
    <property type="nucleotide sequence ID" value="NZ_JAEAGR010000005.1"/>
</dbReference>
<accession>A0A8J7H8U8</accession>
<name>A0A8J7H8U8_9FIRM</name>
<proteinExistence type="predicted"/>